<evidence type="ECO:0000313" key="5">
    <source>
        <dbReference type="EMBL" id="MBV3383419.1"/>
    </source>
</evidence>
<keyword evidence="1" id="KW-0805">Transcription regulation</keyword>
<reference evidence="5 8" key="1">
    <citation type="submission" date="2021-06" db="EMBL/GenBank/DDBJ databases">
        <title>Collection of gut derived symbiotic bacterial strains cultured from healthy donors.</title>
        <authorList>
            <person name="Lin H."/>
            <person name="Littmann E."/>
            <person name="Pamer E.G."/>
        </authorList>
    </citation>
    <scope>NUCLEOTIDE SEQUENCE</scope>
    <source>
        <strain evidence="6 8">MSK.21.70</strain>
        <strain evidence="5">MSK.21.82</strain>
    </source>
</reference>
<evidence type="ECO:0000256" key="1">
    <source>
        <dbReference type="ARBA" id="ARBA00023015"/>
    </source>
</evidence>
<dbReference type="GO" id="GO:0003677">
    <property type="term" value="F:DNA binding"/>
    <property type="evidence" value="ECO:0007669"/>
    <property type="project" value="UniProtKB-KW"/>
</dbReference>
<dbReference type="GO" id="GO:0003700">
    <property type="term" value="F:DNA-binding transcription factor activity"/>
    <property type="evidence" value="ECO:0007669"/>
    <property type="project" value="InterPro"/>
</dbReference>
<evidence type="ECO:0000256" key="2">
    <source>
        <dbReference type="ARBA" id="ARBA00023125"/>
    </source>
</evidence>
<dbReference type="InterPro" id="IPR000281">
    <property type="entry name" value="HTH_RpiR"/>
</dbReference>
<dbReference type="PANTHER" id="PTHR30514">
    <property type="entry name" value="GLUCOKINASE"/>
    <property type="match status" value="1"/>
</dbReference>
<dbReference type="RefSeq" id="WP_217748110.1">
    <property type="nucleotide sequence ID" value="NZ_JAHOEB010000074.1"/>
</dbReference>
<evidence type="ECO:0000313" key="8">
    <source>
        <dbReference type="Proteomes" id="UP001197492"/>
    </source>
</evidence>
<keyword evidence="8" id="KW-1185">Reference proteome</keyword>
<accession>A0AAW4MV97</accession>
<dbReference type="GO" id="GO:1901135">
    <property type="term" value="P:carbohydrate derivative metabolic process"/>
    <property type="evidence" value="ECO:0007669"/>
    <property type="project" value="InterPro"/>
</dbReference>
<feature type="domain" description="HTH rpiR-type" evidence="4">
    <location>
        <begin position="1"/>
        <end position="74"/>
    </location>
</feature>
<gene>
    <name evidence="5" type="ORF">KSV97_09395</name>
    <name evidence="6" type="ORF">KSW06_09370</name>
</gene>
<evidence type="ECO:0000313" key="7">
    <source>
        <dbReference type="Proteomes" id="UP001196408"/>
    </source>
</evidence>
<evidence type="ECO:0000259" key="4">
    <source>
        <dbReference type="PROSITE" id="PS51071"/>
    </source>
</evidence>
<organism evidence="5 7">
    <name type="scientific">Catenibacterium mitsuokai</name>
    <dbReference type="NCBI Taxonomy" id="100886"/>
    <lineage>
        <taxon>Bacteria</taxon>
        <taxon>Bacillati</taxon>
        <taxon>Bacillota</taxon>
        <taxon>Erysipelotrichia</taxon>
        <taxon>Erysipelotrichales</taxon>
        <taxon>Coprobacillaceae</taxon>
        <taxon>Catenibacterium</taxon>
    </lineage>
</organism>
<dbReference type="GO" id="GO:0097367">
    <property type="term" value="F:carbohydrate derivative binding"/>
    <property type="evidence" value="ECO:0007669"/>
    <property type="project" value="InterPro"/>
</dbReference>
<dbReference type="EMBL" id="JAHOEF010000074">
    <property type="protein sequence ID" value="MBV3383419.1"/>
    <property type="molecule type" value="Genomic_DNA"/>
</dbReference>
<name>A0AAW4MV97_9FIRM</name>
<dbReference type="Pfam" id="PF01380">
    <property type="entry name" value="SIS"/>
    <property type="match status" value="1"/>
</dbReference>
<dbReference type="InterPro" id="IPR047640">
    <property type="entry name" value="RpiR-like"/>
</dbReference>
<evidence type="ECO:0000313" key="6">
    <source>
        <dbReference type="EMBL" id="MBV3393451.1"/>
    </source>
</evidence>
<dbReference type="PANTHER" id="PTHR30514:SF10">
    <property type="entry name" value="MURR_RPIR FAMILY TRANSCRIPTIONAL REGULATOR"/>
    <property type="match status" value="1"/>
</dbReference>
<sequence>MILDISQENKYTETEKEVIDYLMNHLDLLDELSISDLAKKTYTSNATIIRLCRKAGYSGYKALKVDLIKEREANKYIVENVDYTTPFQFNETTEEIMKNMFSLYQESIKQVYSSLDIDVLKSMADEIIHKKRIFLFSYGDTQTTVINFTNKLVKVNIFPTLATQFGEERHISKRMNKDDFALIISYRGQERLLECVQTLTKNHVRIGLITANKKNSLMAYCDDLIMIPDCEKENRISTFYSQLAFQYVLSNLYAIIYHQVND</sequence>
<dbReference type="EMBL" id="JAHOEL010000074">
    <property type="protein sequence ID" value="MBV3393451.1"/>
    <property type="molecule type" value="Genomic_DNA"/>
</dbReference>
<keyword evidence="3" id="KW-0804">Transcription</keyword>
<keyword evidence="2" id="KW-0238">DNA-binding</keyword>
<dbReference type="InterPro" id="IPR001347">
    <property type="entry name" value="SIS_dom"/>
</dbReference>
<dbReference type="CDD" id="cd05013">
    <property type="entry name" value="SIS_RpiR"/>
    <property type="match status" value="1"/>
</dbReference>
<dbReference type="Pfam" id="PF01418">
    <property type="entry name" value="HTH_6"/>
    <property type="match status" value="1"/>
</dbReference>
<dbReference type="Proteomes" id="UP001196408">
    <property type="component" value="Unassembled WGS sequence"/>
</dbReference>
<dbReference type="PROSITE" id="PS51071">
    <property type="entry name" value="HTH_RPIR"/>
    <property type="match status" value="1"/>
</dbReference>
<dbReference type="AlphaFoldDB" id="A0AAW4MV97"/>
<dbReference type="Proteomes" id="UP001197492">
    <property type="component" value="Unassembled WGS sequence"/>
</dbReference>
<comment type="caution">
    <text evidence="5">The sequence shown here is derived from an EMBL/GenBank/DDBJ whole genome shotgun (WGS) entry which is preliminary data.</text>
</comment>
<dbReference type="InterPro" id="IPR035472">
    <property type="entry name" value="RpiR-like_SIS"/>
</dbReference>
<proteinExistence type="predicted"/>
<protein>
    <submittedName>
        <fullName evidence="5">MurR/RpiR family transcriptional regulator</fullName>
    </submittedName>
</protein>
<evidence type="ECO:0000256" key="3">
    <source>
        <dbReference type="ARBA" id="ARBA00023163"/>
    </source>
</evidence>